<dbReference type="VEuPathDB" id="FungiDB:PV07_12499"/>
<feature type="compositionally biased region" description="Polar residues" evidence="1">
    <location>
        <begin position="13"/>
        <end position="22"/>
    </location>
</feature>
<dbReference type="HOGENOM" id="CLU_004835_3_0_1"/>
<gene>
    <name evidence="2" type="ORF">PV07_12499</name>
</gene>
<protein>
    <recommendedName>
        <fullName evidence="4">Transcription factor domain-containing protein</fullName>
    </recommendedName>
</protein>
<sequence length="684" mass="76602">MHRLETIEAILKQQLSRPQTTPDHSDRDAMSIGTSSPPGPQKETESRHQAQPEHQLEHPQAGQQTGQQEHDQRLDEQQHMESQPMPRLHQQLPPSNLASLTERPDSLILEPTQSRTAGSTDQTLSPFSVPSHFQFYQRAPLGDASSDPIGDLELASFLLSSGPPLPTSSSTRPRHSDEYMMFTESQPLPSSRGQPVSEDVPVTIPTGHDTTTDSLFSLNPIKKLIGDYPDDFFYHFECSRTFTPVFDLQKDFAALIDGIKMDRTTMNSYISAFFNHSCQSFPILEDIPFLAFYERTMQGDLCPSSDVALCLVVLAMGKFVPSIGTSGEFPNLQDVPGIEYFSAAHQILTSQWMVEMDSPVSLPAAMILASLFLFHLNKPLPAWKMVYMASSKLQLAVTGSLPHPPCELGTRVTERLCWTCFLLECDVLAEFHLPRSGIEITIDRMHFPTLDNPNDRRGLLFLALCSVRRLLNRIHNAIYASSIIAAFGNYSASHTRATDMSATSPGASVVASMEGIVIELARQLDTWYFYLPESVKPDLSHNKPHDKSEAWVRLRYWSARHIISRPCLIYVTTVTDQENIPNYVHKYCKICVESCMNYLETASFVLSGRTQYTWMTTQACLSAVFILALASETPSIQHLVPDIKQFVQKVIVMVRPWASPDSSAGSILCILQTILYKKRFARAG</sequence>
<feature type="compositionally biased region" description="Basic and acidic residues" evidence="1">
    <location>
        <begin position="68"/>
        <end position="79"/>
    </location>
</feature>
<dbReference type="OrthoDB" id="4685598at2759"/>
<evidence type="ECO:0000313" key="2">
    <source>
        <dbReference type="EMBL" id="KIW22082.1"/>
    </source>
</evidence>
<dbReference type="InterPro" id="IPR053181">
    <property type="entry name" value="EcdB-like_regulator"/>
</dbReference>
<feature type="compositionally biased region" description="Basic and acidic residues" evidence="1">
    <location>
        <begin position="42"/>
        <end position="57"/>
    </location>
</feature>
<proteinExistence type="predicted"/>
<name>A0A0D2ABE9_9EURO</name>
<keyword evidence="3" id="KW-1185">Reference proteome</keyword>
<organism evidence="2 3">
    <name type="scientific">Cladophialophora immunda</name>
    <dbReference type="NCBI Taxonomy" id="569365"/>
    <lineage>
        <taxon>Eukaryota</taxon>
        <taxon>Fungi</taxon>
        <taxon>Dikarya</taxon>
        <taxon>Ascomycota</taxon>
        <taxon>Pezizomycotina</taxon>
        <taxon>Eurotiomycetes</taxon>
        <taxon>Chaetothyriomycetidae</taxon>
        <taxon>Chaetothyriales</taxon>
        <taxon>Herpotrichiellaceae</taxon>
        <taxon>Cladophialophora</taxon>
    </lineage>
</organism>
<dbReference type="EMBL" id="KN847049">
    <property type="protein sequence ID" value="KIW22082.1"/>
    <property type="molecule type" value="Genomic_DNA"/>
</dbReference>
<dbReference type="PANTHER" id="PTHR47785">
    <property type="entry name" value="ZN(II)2CYS6 TRANSCRIPTION FACTOR (EUROFUNG)-RELATED-RELATED"/>
    <property type="match status" value="1"/>
</dbReference>
<accession>A0A0D2ABE9</accession>
<dbReference type="AlphaFoldDB" id="A0A0D2ABE9"/>
<dbReference type="RefSeq" id="XP_016242298.1">
    <property type="nucleotide sequence ID" value="XM_016400030.1"/>
</dbReference>
<evidence type="ECO:0000313" key="3">
    <source>
        <dbReference type="Proteomes" id="UP000054466"/>
    </source>
</evidence>
<feature type="region of interest" description="Disordered" evidence="1">
    <location>
        <begin position="1"/>
        <end position="99"/>
    </location>
</feature>
<dbReference type="CDD" id="cd12148">
    <property type="entry name" value="fungal_TF_MHR"/>
    <property type="match status" value="1"/>
</dbReference>
<evidence type="ECO:0008006" key="4">
    <source>
        <dbReference type="Google" id="ProtNLM"/>
    </source>
</evidence>
<dbReference type="Proteomes" id="UP000054466">
    <property type="component" value="Unassembled WGS sequence"/>
</dbReference>
<reference evidence="2 3" key="1">
    <citation type="submission" date="2015-01" db="EMBL/GenBank/DDBJ databases">
        <title>The Genome Sequence of Cladophialophora immunda CBS83496.</title>
        <authorList>
            <consortium name="The Broad Institute Genomics Platform"/>
            <person name="Cuomo C."/>
            <person name="de Hoog S."/>
            <person name="Gorbushina A."/>
            <person name="Stielow B."/>
            <person name="Teixiera M."/>
            <person name="Abouelleil A."/>
            <person name="Chapman S.B."/>
            <person name="Priest M."/>
            <person name="Young S.K."/>
            <person name="Wortman J."/>
            <person name="Nusbaum C."/>
            <person name="Birren B."/>
        </authorList>
    </citation>
    <scope>NUCLEOTIDE SEQUENCE [LARGE SCALE GENOMIC DNA]</scope>
    <source>
        <strain evidence="2 3">CBS 83496</strain>
    </source>
</reference>
<dbReference type="GeneID" id="27351693"/>
<evidence type="ECO:0000256" key="1">
    <source>
        <dbReference type="SAM" id="MobiDB-lite"/>
    </source>
</evidence>